<keyword evidence="3" id="KW-1185">Reference proteome</keyword>
<proteinExistence type="predicted"/>
<accession>A0A0D2B7Q5</accession>
<dbReference type="OrthoDB" id="88561at2759"/>
<dbReference type="Pfam" id="PF24494">
    <property type="entry name" value="DUF7587"/>
    <property type="match status" value="1"/>
</dbReference>
<dbReference type="Proteomes" id="UP000053328">
    <property type="component" value="Unassembled WGS sequence"/>
</dbReference>
<reference evidence="2 3" key="1">
    <citation type="submission" date="2015-01" db="EMBL/GenBank/DDBJ databases">
        <title>The Genome Sequence of Exophiala spinifera CBS89968.</title>
        <authorList>
            <consortium name="The Broad Institute Genomics Platform"/>
            <person name="Cuomo C."/>
            <person name="de Hoog S."/>
            <person name="Gorbushina A."/>
            <person name="Stielow B."/>
            <person name="Teixiera M."/>
            <person name="Abouelleil A."/>
            <person name="Chapman S.B."/>
            <person name="Priest M."/>
            <person name="Young S.K."/>
            <person name="Wortman J."/>
            <person name="Nusbaum C."/>
            <person name="Birren B."/>
        </authorList>
    </citation>
    <scope>NUCLEOTIDE SEQUENCE [LARGE SCALE GENOMIC DNA]</scope>
    <source>
        <strain evidence="2 3">CBS 89968</strain>
    </source>
</reference>
<feature type="domain" description="DUF7587" evidence="1">
    <location>
        <begin position="9"/>
        <end position="151"/>
    </location>
</feature>
<dbReference type="AlphaFoldDB" id="A0A0D2B7Q5"/>
<organism evidence="2 3">
    <name type="scientific">Exophiala spinifera</name>
    <dbReference type="NCBI Taxonomy" id="91928"/>
    <lineage>
        <taxon>Eukaryota</taxon>
        <taxon>Fungi</taxon>
        <taxon>Dikarya</taxon>
        <taxon>Ascomycota</taxon>
        <taxon>Pezizomycotina</taxon>
        <taxon>Eurotiomycetes</taxon>
        <taxon>Chaetothyriomycetidae</taxon>
        <taxon>Chaetothyriales</taxon>
        <taxon>Herpotrichiellaceae</taxon>
        <taxon>Exophiala</taxon>
    </lineage>
</organism>
<dbReference type="PANTHER" id="PTHR40781:SF1">
    <property type="match status" value="1"/>
</dbReference>
<dbReference type="GeneID" id="27334582"/>
<evidence type="ECO:0000313" key="3">
    <source>
        <dbReference type="Proteomes" id="UP000053328"/>
    </source>
</evidence>
<dbReference type="VEuPathDB" id="FungiDB:PV08_07499"/>
<evidence type="ECO:0000259" key="1">
    <source>
        <dbReference type="Pfam" id="PF24494"/>
    </source>
</evidence>
<dbReference type="HOGENOM" id="CLU_097030_0_0_1"/>
<dbReference type="InterPro" id="IPR056009">
    <property type="entry name" value="DUF7587"/>
</dbReference>
<protein>
    <recommendedName>
        <fullName evidence="1">DUF7587 domain-containing protein</fullName>
    </recommendedName>
</protein>
<dbReference type="EMBL" id="KN847496">
    <property type="protein sequence ID" value="KIW14715.1"/>
    <property type="molecule type" value="Genomic_DNA"/>
</dbReference>
<sequence length="227" mass="26063">MERYACLNIPHELYRIDYPGSQTTFTSEKGFKATDTERTFGADDLHDFKQALESQFKWSCRDPVPFISLFSDQEHAENWGRKEPWRGNRGPDGSWALYVINAIELKETTPIFKLSSLVQMLKLVIPDGAQQHIQGAYLCLHRVPQAAIINKRTPGEIETGKCLGAGDTTCVSLIADRESRRARRLEEPDRYDYLGDCGDSDSDREMLQENYNSIFDRNIEDAWFSRD</sequence>
<evidence type="ECO:0000313" key="2">
    <source>
        <dbReference type="EMBL" id="KIW14715.1"/>
    </source>
</evidence>
<name>A0A0D2B7Q5_9EURO</name>
<gene>
    <name evidence="2" type="ORF">PV08_07499</name>
</gene>
<dbReference type="PANTHER" id="PTHR40781">
    <property type="match status" value="1"/>
</dbReference>
<dbReference type="RefSeq" id="XP_016234931.1">
    <property type="nucleotide sequence ID" value="XM_016381829.1"/>
</dbReference>
<dbReference type="STRING" id="91928.A0A0D2B7Q5"/>